<dbReference type="Gene3D" id="2.20.70.10">
    <property type="match status" value="3"/>
</dbReference>
<feature type="region of interest" description="Disordered" evidence="4">
    <location>
        <begin position="513"/>
        <end position="540"/>
    </location>
</feature>
<dbReference type="Pfam" id="PF00397">
    <property type="entry name" value="WW"/>
    <property type="match status" value="3"/>
</dbReference>
<evidence type="ECO:0000256" key="4">
    <source>
        <dbReference type="SAM" id="MobiDB-lite"/>
    </source>
</evidence>
<evidence type="ECO:0000256" key="1">
    <source>
        <dbReference type="ARBA" id="ARBA00010048"/>
    </source>
</evidence>
<dbReference type="Proteomes" id="UP000018958">
    <property type="component" value="Unassembled WGS sequence"/>
</dbReference>
<evidence type="ECO:0000313" key="7">
    <source>
        <dbReference type="Proteomes" id="UP000018958"/>
    </source>
</evidence>
<evidence type="ECO:0000256" key="3">
    <source>
        <dbReference type="PROSITE-ProRule" id="PRU00023"/>
    </source>
</evidence>
<dbReference type="PANTHER" id="PTHR12409:SF0">
    <property type="entry name" value="PREFOLDIN SUBUNIT 3"/>
    <property type="match status" value="1"/>
</dbReference>
<feature type="compositionally biased region" description="Low complexity" evidence="4">
    <location>
        <begin position="310"/>
        <end position="327"/>
    </location>
</feature>
<dbReference type="GO" id="GO:0005737">
    <property type="term" value="C:cytoplasm"/>
    <property type="evidence" value="ECO:0007669"/>
    <property type="project" value="TreeGrafter"/>
</dbReference>
<feature type="domain" description="WW" evidence="5">
    <location>
        <begin position="53"/>
        <end position="81"/>
    </location>
</feature>
<dbReference type="OrthoDB" id="539213at2759"/>
<dbReference type="GO" id="GO:0007017">
    <property type="term" value="P:microtubule-based process"/>
    <property type="evidence" value="ECO:0007669"/>
    <property type="project" value="TreeGrafter"/>
</dbReference>
<dbReference type="GO" id="GO:0015631">
    <property type="term" value="F:tubulin binding"/>
    <property type="evidence" value="ECO:0007669"/>
    <property type="project" value="TreeGrafter"/>
</dbReference>
<reference evidence="6 7" key="1">
    <citation type="submission" date="2013-11" db="EMBL/GenBank/DDBJ databases">
        <title>The Genome Sequence of Phytophthora parasitica CJ01A1.</title>
        <authorList>
            <consortium name="The Broad Institute Genomics Platform"/>
            <person name="Russ C."/>
            <person name="Tyler B."/>
            <person name="Panabieres F."/>
            <person name="Shan W."/>
            <person name="Tripathy S."/>
            <person name="Grunwald N."/>
            <person name="Machado M."/>
            <person name="Johnson C.S."/>
            <person name="Walker B."/>
            <person name="Young S.K."/>
            <person name="Zeng Q."/>
            <person name="Gargeya S."/>
            <person name="Fitzgerald M."/>
            <person name="Haas B."/>
            <person name="Abouelleil A."/>
            <person name="Allen A.W."/>
            <person name="Alvarado L."/>
            <person name="Arachchi H.M."/>
            <person name="Berlin A.M."/>
            <person name="Chapman S.B."/>
            <person name="Gainer-Dewar J."/>
            <person name="Goldberg J."/>
            <person name="Griggs A."/>
            <person name="Gujja S."/>
            <person name="Hansen M."/>
            <person name="Howarth C."/>
            <person name="Imamovic A."/>
            <person name="Ireland A."/>
            <person name="Larimer J."/>
            <person name="McCowan C."/>
            <person name="Murphy C."/>
            <person name="Pearson M."/>
            <person name="Poon T.W."/>
            <person name="Priest M."/>
            <person name="Roberts A."/>
            <person name="Saif S."/>
            <person name="Shea T."/>
            <person name="Sisk P."/>
            <person name="Sykes S."/>
            <person name="Wortman J."/>
            <person name="Nusbaum C."/>
            <person name="Birren B."/>
        </authorList>
    </citation>
    <scope>NUCLEOTIDE SEQUENCE [LARGE SCALE GENOMIC DNA]</scope>
    <source>
        <strain evidence="6 7">CJ01A1</strain>
    </source>
</reference>
<dbReference type="InterPro" id="IPR036020">
    <property type="entry name" value="WW_dom_sf"/>
</dbReference>
<dbReference type="Gene3D" id="1.25.40.20">
    <property type="entry name" value="Ankyrin repeat-containing domain"/>
    <property type="match status" value="1"/>
</dbReference>
<dbReference type="GO" id="GO:0006457">
    <property type="term" value="P:protein folding"/>
    <property type="evidence" value="ECO:0007669"/>
    <property type="project" value="InterPro"/>
</dbReference>
<dbReference type="PROSITE" id="PS50297">
    <property type="entry name" value="ANK_REP_REGION"/>
    <property type="match status" value="3"/>
</dbReference>
<feature type="compositionally biased region" description="Basic and acidic residues" evidence="4">
    <location>
        <begin position="129"/>
        <end position="153"/>
    </location>
</feature>
<dbReference type="PROSITE" id="PS50020">
    <property type="entry name" value="WW_DOMAIN_2"/>
    <property type="match status" value="3"/>
</dbReference>
<dbReference type="InterPro" id="IPR036770">
    <property type="entry name" value="Ankyrin_rpt-contain_sf"/>
</dbReference>
<dbReference type="GO" id="GO:0007021">
    <property type="term" value="P:tubulin complex assembly"/>
    <property type="evidence" value="ECO:0007669"/>
    <property type="project" value="TreeGrafter"/>
</dbReference>
<evidence type="ECO:0000256" key="2">
    <source>
        <dbReference type="ARBA" id="ARBA00023186"/>
    </source>
</evidence>
<evidence type="ECO:0000259" key="5">
    <source>
        <dbReference type="PROSITE" id="PS50020"/>
    </source>
</evidence>
<dbReference type="SUPFAM" id="SSF48403">
    <property type="entry name" value="Ankyrin repeat"/>
    <property type="match status" value="1"/>
</dbReference>
<feature type="region of interest" description="Disordered" evidence="4">
    <location>
        <begin position="743"/>
        <end position="781"/>
    </location>
</feature>
<dbReference type="SUPFAM" id="SSF51045">
    <property type="entry name" value="WW domain"/>
    <property type="match status" value="3"/>
</dbReference>
<evidence type="ECO:0000313" key="6">
    <source>
        <dbReference type="EMBL" id="ETO99944.1"/>
    </source>
</evidence>
<keyword evidence="2" id="KW-0143">Chaperone</keyword>
<name>W2VNW3_PHYNI</name>
<accession>W2VNW3</accession>
<protein>
    <recommendedName>
        <fullName evidence="5">WW domain-containing protein</fullName>
    </recommendedName>
</protein>
<dbReference type="InterPro" id="IPR001202">
    <property type="entry name" value="WW_dom"/>
</dbReference>
<comment type="caution">
    <text evidence="6">The sequence shown here is derived from an EMBL/GenBank/DDBJ whole genome shotgun (WGS) entry which is preliminary data.</text>
</comment>
<feature type="domain" description="WW" evidence="5">
    <location>
        <begin position="162"/>
        <end position="191"/>
    </location>
</feature>
<dbReference type="AlphaFoldDB" id="W2VNW3"/>
<dbReference type="CDD" id="cd00201">
    <property type="entry name" value="WW"/>
    <property type="match status" value="3"/>
</dbReference>
<feature type="compositionally biased region" description="Low complexity" evidence="4">
    <location>
        <begin position="605"/>
        <end position="617"/>
    </location>
</feature>
<dbReference type="InterPro" id="IPR016655">
    <property type="entry name" value="PFD3"/>
</dbReference>
<feature type="domain" description="WW" evidence="5">
    <location>
        <begin position="10"/>
        <end position="44"/>
    </location>
</feature>
<feature type="repeat" description="ANK" evidence="3">
    <location>
        <begin position="1016"/>
        <end position="1048"/>
    </location>
</feature>
<keyword evidence="3" id="KW-0040">ANK repeat</keyword>
<dbReference type="PANTHER" id="PTHR12409">
    <property type="entry name" value="PREFOLDIN SUBUNIT 3"/>
    <property type="match status" value="1"/>
</dbReference>
<dbReference type="PROSITE" id="PS01159">
    <property type="entry name" value="WW_DOMAIN_1"/>
    <property type="match status" value="2"/>
</dbReference>
<dbReference type="GO" id="GO:0016272">
    <property type="term" value="C:prefoldin complex"/>
    <property type="evidence" value="ECO:0007669"/>
    <property type="project" value="InterPro"/>
</dbReference>
<comment type="similarity">
    <text evidence="1">Belongs to the prefoldin subunit alpha family.</text>
</comment>
<dbReference type="SMART" id="SM00248">
    <property type="entry name" value="ANK"/>
    <property type="match status" value="3"/>
</dbReference>
<feature type="region of interest" description="Disordered" evidence="4">
    <location>
        <begin position="117"/>
        <end position="153"/>
    </location>
</feature>
<feature type="repeat" description="ANK" evidence="3">
    <location>
        <begin position="983"/>
        <end position="1015"/>
    </location>
</feature>
<organism evidence="6 7">
    <name type="scientific">Phytophthora nicotianae CJ01A1</name>
    <dbReference type="NCBI Taxonomy" id="1317063"/>
    <lineage>
        <taxon>Eukaryota</taxon>
        <taxon>Sar</taxon>
        <taxon>Stramenopiles</taxon>
        <taxon>Oomycota</taxon>
        <taxon>Peronosporomycetes</taxon>
        <taxon>Peronosporales</taxon>
        <taxon>Peronosporaceae</taxon>
        <taxon>Phytophthora</taxon>
    </lineage>
</organism>
<proteinExistence type="inferred from homology"/>
<feature type="compositionally biased region" description="Low complexity" evidence="4">
    <location>
        <begin position="630"/>
        <end position="645"/>
    </location>
</feature>
<feature type="region of interest" description="Disordered" evidence="4">
    <location>
        <begin position="287"/>
        <end position="330"/>
    </location>
</feature>
<dbReference type="PROSITE" id="PS50088">
    <property type="entry name" value="ANK_REPEAT"/>
    <property type="match status" value="3"/>
</dbReference>
<dbReference type="SMART" id="SM00456">
    <property type="entry name" value="WW"/>
    <property type="match status" value="3"/>
</dbReference>
<dbReference type="InterPro" id="IPR002110">
    <property type="entry name" value="Ankyrin_rpt"/>
</dbReference>
<feature type="compositionally biased region" description="Basic and acidic residues" evidence="4">
    <location>
        <begin position="743"/>
        <end position="780"/>
    </location>
</feature>
<sequence length="1090" mass="121747">MDGEQDHDPAAMDSGWEARRDDAGGQIYYWNSVTGETSWKPPAHFHNGSDIQPWTQVSDDNGHVYYLNTETMETRWMPPPAAVQTEEDAYVPNVLAITGGRGRRPSTAEQVSELNRLLSGEDDDSGEESSLRQKDDAHHEETRDTLTPELDSKNALDAEGCPWLMFINEDDGVPYYYNHITGECLWEPPEKFHRFHQDQPQQDLQQLDELNVEKEKLELPVIEDIADPQDEPADSTLYNGMPDNTASQVVITPDFEEKVRQAIATVSNTPVGSSRLVLIHTPTIQQLAPRSEGDNISARASARPLSGSNSTRLGGSSRPSSGTPSTTVIPSRLDTVLPSTEASSTLEKGITVSVAGNEHHGEVAEALVDELHILTEQVDEGRFSVIIQTSSVQESRATADSTEVTSEEKAIFNEATRDTDEEKLAENQRMVLESAEETTNQDGDNCLDEANNAHQDSLEATRDMNAEVDVVVEGEEATVIAEERSDKAALEQRNYIAALTLQCMARGFVARRRVKNKRDERQQENAVGTANIRTSEDVNTITAEPPAVTQAGENKENVSSLHNLPVHETYLEESPDNPAPSSPPEGASISNVYSTVPLPSGDQQTSAVSSRRATSSRIEALPNTPNAFPSASSSSTSTKKQHSTVSTRLPSVLDVTRYFPQRCDLISSHVDHAISSTTSQAAIIRKRVDLSSSLRVQHAPQQETKDHEKLLEMRRREEEHFRHAQIIEYQRFYTESRKEFGAEKQRLQEEKQIRDQQHRHEAEAEKRARIQSQHKRDAARTRTITPVNSTDPLVWEYIKIQGQPNEKTIRQFREALTQTLSSTEFPKKMRTERARELQERIKRLQRASWAVDSQLEAVELRLLSELNPLTDRQRPLQAKYAAKLRCRLERMLASVQSWQHVLDGYDENDSISSYWNSIQALYASSSAIISSDESRRQYALNSWRGAPGGGSLLHIAAWNGWEKHVQLLIDEGADVNLIDSSASYRTPLHEACRAGHVPVVELLLRSGARLDAVDVSGDSPLHVACRAGWTRVVRVLLMAADDIGEERDPRALDKHALTLEEYFNMRNGKGRRAIDVATLPSLVEELHGKT</sequence>
<dbReference type="EMBL" id="ANIX01004877">
    <property type="protein sequence ID" value="ETO99944.1"/>
    <property type="molecule type" value="Genomic_DNA"/>
</dbReference>
<feature type="repeat" description="ANK" evidence="3">
    <location>
        <begin position="948"/>
        <end position="980"/>
    </location>
</feature>
<feature type="compositionally biased region" description="Polar residues" evidence="4">
    <location>
        <begin position="524"/>
        <end position="540"/>
    </location>
</feature>
<dbReference type="PROSITE" id="PS50096">
    <property type="entry name" value="IQ"/>
    <property type="match status" value="1"/>
</dbReference>
<gene>
    <name evidence="6" type="ORF">F441_22631</name>
</gene>
<feature type="region of interest" description="Disordered" evidence="4">
    <location>
        <begin position="571"/>
        <end position="645"/>
    </location>
</feature>
<dbReference type="Pfam" id="PF12796">
    <property type="entry name" value="Ank_2"/>
    <property type="match status" value="1"/>
</dbReference>